<dbReference type="NCBIfam" id="TIGR00525">
    <property type="entry name" value="folB"/>
    <property type="match status" value="1"/>
</dbReference>
<accession>A0A1Y3QVB3</accession>
<dbReference type="InterPro" id="IPR006157">
    <property type="entry name" value="FolB_dom"/>
</dbReference>
<dbReference type="EC" id="4.1.2.25" evidence="6"/>
<reference evidence="8" key="3">
    <citation type="submission" date="2022-06" db="EMBL/GenBank/DDBJ databases">
        <title>Isolation of gut microbiota from human fecal samples.</title>
        <authorList>
            <person name="Pamer E.G."/>
            <person name="Barat B."/>
            <person name="Waligurski E."/>
            <person name="Medina S."/>
            <person name="Paddock L."/>
            <person name="Mostad J."/>
        </authorList>
    </citation>
    <scope>NUCLEOTIDE SEQUENCE</scope>
    <source>
        <strain evidence="8">DFI.6.22</strain>
    </source>
</reference>
<dbReference type="RefSeq" id="WP_018696138.1">
    <property type="nucleotide sequence ID" value="NZ_AP025562.1"/>
</dbReference>
<feature type="domain" description="Dihydroneopterin aldolase/epimerase" evidence="7">
    <location>
        <begin position="5"/>
        <end position="117"/>
    </location>
</feature>
<dbReference type="GO" id="GO:0005737">
    <property type="term" value="C:cytoplasm"/>
    <property type="evidence" value="ECO:0007669"/>
    <property type="project" value="TreeGrafter"/>
</dbReference>
<sequence>MEYRIVLTRMEFHALHGCYELERKVGNRFTVDLELTAELGHAATDDDVRKTVNYLTAYEVVEMQMRITQHTIERVATNIIEAVYATFPQVRHVKCTVSKLAPPLGGKLEKVSVVLEK</sequence>
<evidence type="ECO:0000256" key="6">
    <source>
        <dbReference type="RuleBase" id="RU362079"/>
    </source>
</evidence>
<dbReference type="UniPathway" id="UPA00077">
    <property type="reaction ID" value="UER00154"/>
</dbReference>
<comment type="similarity">
    <text evidence="3 6">Belongs to the DHNA family.</text>
</comment>
<organism evidence="9 10">
    <name type="scientific">Alistipes onderdonkii</name>
    <dbReference type="NCBI Taxonomy" id="328813"/>
    <lineage>
        <taxon>Bacteria</taxon>
        <taxon>Pseudomonadati</taxon>
        <taxon>Bacteroidota</taxon>
        <taxon>Bacteroidia</taxon>
        <taxon>Bacteroidales</taxon>
        <taxon>Rikenellaceae</taxon>
        <taxon>Alistipes</taxon>
    </lineage>
</organism>
<dbReference type="GO" id="GO:0046656">
    <property type="term" value="P:folic acid biosynthetic process"/>
    <property type="evidence" value="ECO:0007669"/>
    <property type="project" value="UniProtKB-UniRule"/>
</dbReference>
<dbReference type="InterPro" id="IPR006156">
    <property type="entry name" value="Dihydroneopterin_aldolase"/>
</dbReference>
<dbReference type="EMBL" id="NFHB01000008">
    <property type="protein sequence ID" value="OUN02337.1"/>
    <property type="molecule type" value="Genomic_DNA"/>
</dbReference>
<evidence type="ECO:0000256" key="5">
    <source>
        <dbReference type="ARBA" id="ARBA00023239"/>
    </source>
</evidence>
<dbReference type="Gene3D" id="3.30.1130.10">
    <property type="match status" value="1"/>
</dbReference>
<evidence type="ECO:0000259" key="7">
    <source>
        <dbReference type="SMART" id="SM00905"/>
    </source>
</evidence>
<dbReference type="eggNOG" id="COG1539">
    <property type="taxonomic scope" value="Bacteria"/>
</dbReference>
<evidence type="ECO:0000313" key="8">
    <source>
        <dbReference type="EMBL" id="MCQ5082272.1"/>
    </source>
</evidence>
<dbReference type="InterPro" id="IPR043133">
    <property type="entry name" value="GTP-CH-I_C/QueF"/>
</dbReference>
<keyword evidence="4 6" id="KW-0289">Folate biosynthesis</keyword>
<dbReference type="EMBL" id="JANGBQ010000005">
    <property type="protein sequence ID" value="MCQ5082272.1"/>
    <property type="molecule type" value="Genomic_DNA"/>
</dbReference>
<dbReference type="PANTHER" id="PTHR42844:SF1">
    <property type="entry name" value="DIHYDRONEOPTERIN ALDOLASE 1-RELATED"/>
    <property type="match status" value="1"/>
</dbReference>
<evidence type="ECO:0000256" key="3">
    <source>
        <dbReference type="ARBA" id="ARBA00005708"/>
    </source>
</evidence>
<comment type="caution">
    <text evidence="9">The sequence shown here is derived from an EMBL/GenBank/DDBJ whole genome shotgun (WGS) entry which is preliminary data.</text>
</comment>
<reference evidence="10" key="1">
    <citation type="submission" date="2017-04" db="EMBL/GenBank/DDBJ databases">
        <title>Function of individual gut microbiota members based on whole genome sequencing of pure cultures obtained from chicken caecum.</title>
        <authorList>
            <person name="Medvecky M."/>
            <person name="Cejkova D."/>
            <person name="Polansky O."/>
            <person name="Karasova D."/>
            <person name="Kubasova T."/>
            <person name="Cizek A."/>
            <person name="Rychlik I."/>
        </authorList>
    </citation>
    <scope>NUCLEOTIDE SEQUENCE [LARGE SCALE GENOMIC DNA]</scope>
    <source>
        <strain evidence="10">An90</strain>
    </source>
</reference>
<dbReference type="GO" id="GO:0046654">
    <property type="term" value="P:tetrahydrofolate biosynthetic process"/>
    <property type="evidence" value="ECO:0007669"/>
    <property type="project" value="UniProtKB-UniRule"/>
</dbReference>
<dbReference type="GeneID" id="59808682"/>
<protein>
    <recommendedName>
        <fullName evidence="6">7,8-dihydroneopterin aldolase</fullName>
        <ecNumber evidence="6">4.1.2.25</ecNumber>
    </recommendedName>
</protein>
<dbReference type="OrthoDB" id="9803748at2"/>
<dbReference type="Proteomes" id="UP000195772">
    <property type="component" value="Unassembled WGS sequence"/>
</dbReference>
<evidence type="ECO:0000256" key="1">
    <source>
        <dbReference type="ARBA" id="ARBA00001353"/>
    </source>
</evidence>
<dbReference type="Proteomes" id="UP001205035">
    <property type="component" value="Unassembled WGS sequence"/>
</dbReference>
<name>A0A1Y3QVB3_9BACT</name>
<evidence type="ECO:0000256" key="2">
    <source>
        <dbReference type="ARBA" id="ARBA00005013"/>
    </source>
</evidence>
<dbReference type="NCBIfam" id="TIGR00526">
    <property type="entry name" value="folB_dom"/>
    <property type="match status" value="1"/>
</dbReference>
<dbReference type="SUPFAM" id="SSF55620">
    <property type="entry name" value="Tetrahydrobiopterin biosynthesis enzymes-like"/>
    <property type="match status" value="1"/>
</dbReference>
<comment type="pathway">
    <text evidence="2 6">Cofactor biosynthesis; tetrahydrofolate biosynthesis; 2-amino-4-hydroxy-6-hydroxymethyl-7,8-dihydropteridine diphosphate from 7,8-dihydroneopterin triphosphate: step 3/4.</text>
</comment>
<gene>
    <name evidence="8" type="primary">folB</name>
    <name evidence="9" type="ORF">B5G41_11710</name>
    <name evidence="8" type="ORF">NE651_05140</name>
</gene>
<evidence type="ECO:0000313" key="10">
    <source>
        <dbReference type="Proteomes" id="UP000195772"/>
    </source>
</evidence>
<comment type="function">
    <text evidence="6">Catalyzes the conversion of 7,8-dihydroneopterin to 6-hydroxymethyl-7,8-dihydropterin.</text>
</comment>
<dbReference type="Pfam" id="PF02152">
    <property type="entry name" value="FolB"/>
    <property type="match status" value="1"/>
</dbReference>
<dbReference type="AlphaFoldDB" id="A0A1Y3QVB3"/>
<dbReference type="PANTHER" id="PTHR42844">
    <property type="entry name" value="DIHYDRONEOPTERIN ALDOLASE 1-RELATED"/>
    <property type="match status" value="1"/>
</dbReference>
<comment type="catalytic activity">
    <reaction evidence="1 6">
        <text>7,8-dihydroneopterin = 6-hydroxymethyl-7,8-dihydropterin + glycolaldehyde</text>
        <dbReference type="Rhea" id="RHEA:10540"/>
        <dbReference type="ChEBI" id="CHEBI:17001"/>
        <dbReference type="ChEBI" id="CHEBI:17071"/>
        <dbReference type="ChEBI" id="CHEBI:44841"/>
        <dbReference type="EC" id="4.1.2.25"/>
    </reaction>
</comment>
<dbReference type="SMART" id="SM00905">
    <property type="entry name" value="FolB"/>
    <property type="match status" value="1"/>
</dbReference>
<proteinExistence type="inferred from homology"/>
<dbReference type="GO" id="GO:0004150">
    <property type="term" value="F:dihydroneopterin aldolase activity"/>
    <property type="evidence" value="ECO:0007669"/>
    <property type="project" value="UniProtKB-UniRule"/>
</dbReference>
<evidence type="ECO:0000256" key="4">
    <source>
        <dbReference type="ARBA" id="ARBA00022909"/>
    </source>
</evidence>
<reference evidence="9" key="2">
    <citation type="journal article" date="2018" name="BMC Genomics">
        <title>Whole genome sequencing and function prediction of 133 gut anaerobes isolated from chicken caecum in pure cultures.</title>
        <authorList>
            <person name="Medvecky M."/>
            <person name="Cejkova D."/>
            <person name="Polansky O."/>
            <person name="Karasova D."/>
            <person name="Kubasova T."/>
            <person name="Cizek A."/>
            <person name="Rychlik I."/>
        </authorList>
    </citation>
    <scope>NUCLEOTIDE SEQUENCE</scope>
    <source>
        <strain evidence="9">An90</strain>
    </source>
</reference>
<evidence type="ECO:0000313" key="9">
    <source>
        <dbReference type="EMBL" id="OUN02337.1"/>
    </source>
</evidence>
<keyword evidence="5 6" id="KW-0456">Lyase</keyword>